<feature type="transmembrane region" description="Helical" evidence="9">
    <location>
        <begin position="729"/>
        <end position="748"/>
    </location>
</feature>
<dbReference type="Pfam" id="PF00122">
    <property type="entry name" value="E1-E2_ATPase"/>
    <property type="match status" value="1"/>
</dbReference>
<evidence type="ECO:0000313" key="11">
    <source>
        <dbReference type="EMBL" id="KFI71817.1"/>
    </source>
</evidence>
<protein>
    <submittedName>
        <fullName evidence="11">Copper-translocating P-type ATPase</fullName>
        <ecNumber evidence="11">3.6.3.4</ecNumber>
    </submittedName>
</protein>
<keyword evidence="5" id="KW-1278">Translocase</keyword>
<feature type="transmembrane region" description="Helical" evidence="9">
    <location>
        <begin position="253"/>
        <end position="275"/>
    </location>
</feature>
<dbReference type="InterPro" id="IPR023298">
    <property type="entry name" value="ATPase_P-typ_TM_dom_sf"/>
</dbReference>
<evidence type="ECO:0000313" key="12">
    <source>
        <dbReference type="Proteomes" id="UP000029014"/>
    </source>
</evidence>
<evidence type="ECO:0000259" key="10">
    <source>
        <dbReference type="SMART" id="SM00746"/>
    </source>
</evidence>
<feature type="transmembrane region" description="Helical" evidence="9">
    <location>
        <begin position="214"/>
        <end position="233"/>
    </location>
</feature>
<evidence type="ECO:0000256" key="1">
    <source>
        <dbReference type="ARBA" id="ARBA00004651"/>
    </source>
</evidence>
<dbReference type="Gene3D" id="2.70.150.10">
    <property type="entry name" value="Calcium-transporting ATPase, cytoplasmic transduction domain A"/>
    <property type="match status" value="1"/>
</dbReference>
<comment type="subcellular location">
    <subcellularLocation>
        <location evidence="1">Cell membrane</location>
        <topology evidence="1">Multi-pass membrane protein</topology>
    </subcellularLocation>
</comment>
<dbReference type="Gene3D" id="3.40.50.1000">
    <property type="entry name" value="HAD superfamily/HAD-like"/>
    <property type="match status" value="1"/>
</dbReference>
<dbReference type="Gene3D" id="1.10.620.20">
    <property type="entry name" value="Ribonucleotide Reductase, subunit A"/>
    <property type="match status" value="1"/>
</dbReference>
<dbReference type="InterPro" id="IPR001757">
    <property type="entry name" value="P_typ_ATPase"/>
</dbReference>
<organism evidence="11 12">
    <name type="scientific">Bifidobacterium minimum</name>
    <dbReference type="NCBI Taxonomy" id="1693"/>
    <lineage>
        <taxon>Bacteria</taxon>
        <taxon>Bacillati</taxon>
        <taxon>Actinomycetota</taxon>
        <taxon>Actinomycetes</taxon>
        <taxon>Bifidobacteriales</taxon>
        <taxon>Bifidobacteriaceae</taxon>
        <taxon>Bifidobacterium</taxon>
    </lineage>
</organism>
<feature type="transmembrane region" description="Helical" evidence="9">
    <location>
        <begin position="6"/>
        <end position="27"/>
    </location>
</feature>
<evidence type="ECO:0000256" key="8">
    <source>
        <dbReference type="SAM" id="MobiDB-lite"/>
    </source>
</evidence>
<evidence type="ECO:0000256" key="3">
    <source>
        <dbReference type="ARBA" id="ARBA00022692"/>
    </source>
</evidence>
<dbReference type="PANTHER" id="PTHR43520:SF8">
    <property type="entry name" value="P-TYPE CU(+) TRANSPORTER"/>
    <property type="match status" value="1"/>
</dbReference>
<dbReference type="SUPFAM" id="SSF56784">
    <property type="entry name" value="HAD-like"/>
    <property type="match status" value="1"/>
</dbReference>
<feature type="compositionally biased region" description="Gly residues" evidence="8">
    <location>
        <begin position="155"/>
        <end position="169"/>
    </location>
</feature>
<dbReference type="InterPro" id="IPR011017">
    <property type="entry name" value="TRASH_dom"/>
</dbReference>
<dbReference type="SUPFAM" id="SSF49503">
    <property type="entry name" value="Cupredoxins"/>
    <property type="match status" value="1"/>
</dbReference>
<keyword evidence="3 9" id="KW-0812">Transmembrane</keyword>
<feature type="region of interest" description="Disordered" evidence="8">
    <location>
        <begin position="130"/>
        <end position="173"/>
    </location>
</feature>
<keyword evidence="7 9" id="KW-0472">Membrane</keyword>
<sequence>MPINIFAGVGVIVVAGLLTWIILRFFFGRRHAATGTVHDGVQNATITVKGGYSPSTITMAAGTPIALTFDRQETGECTSHVVFSDIALDAVLPGNTRTEVRLPALPPGEYPFACGMNMVHGLLIVTTDGSDGTNGTDDTNTPASTNGNDPTSTGTGTGTGTGTVTGAGTSGTTRITATTATSGAADGGTDVPAPDPQLALEDERRSAQERRREIAYLTRLVIIGAILTVPVFVTSMLHMAAPSLIPGWMVNPWLQALLITPVMFYCGAPIHRVGWPALVHRMPEMNSLVSMGSTAAYVFSLVACIAPAMLPEGSREPYFESVGVIITLVLLGRLLEAKAREGTGKAIQSLIRLRPREARLLDTTDERTALGVWRQASHLHEVGIDEIHENDILVVKAGERIPVDAVVLDGTAHVDESMITGESEAVEAVAGSDVTGATMVLDGTVAIRVTRTGGDTVLAQIVGMVAHAQATKAPVQRMADRIAGVFVPVVMIIAVWTFAIWIGFGPEPRLMHALVTAVSVLIIACPCALGLATPLSVTAGMGLGATNGVLVTSASTLERARAIRTVVFDKTGTITRGVVDVDSTIDRPTYGSDTIKPTSAATIAALHRAGIRTVMLSGDKAPIATEVARQVGIDTVIARVRPDGKAYWIERLQKERDQKGDHDGLIAMVGDGINDAPALAQADLGIAMGTGTDVAMQSADVTLMNGDLTGVLRTINLSKVTMRNIQENLGWAFGYNVIGIPLAAGVLYPLTGMLLSPMIAGLAMAFSSVCLVLNANRLRHARIREDIRQGDGPASAASGVTAHEPTVIIDSDDLHSSDDHVDPDDHDDDSDRNATGGIATPRSPSAQPPTTAVEDPLPSKEPSTEGHTMHMHHTKHDTADATTTATDPVCGMSVTVNDDAITRQYGGESYYFCSEHCARTFDASPKEYADKT</sequence>
<dbReference type="GO" id="GO:0016887">
    <property type="term" value="F:ATP hydrolysis activity"/>
    <property type="evidence" value="ECO:0007669"/>
    <property type="project" value="InterPro"/>
</dbReference>
<dbReference type="GO" id="GO:0005507">
    <property type="term" value="F:copper ion binding"/>
    <property type="evidence" value="ECO:0007669"/>
    <property type="project" value="TreeGrafter"/>
</dbReference>
<dbReference type="Pfam" id="PF00702">
    <property type="entry name" value="Hydrolase"/>
    <property type="match status" value="1"/>
</dbReference>
<keyword evidence="6 9" id="KW-1133">Transmembrane helix</keyword>
<feature type="transmembrane region" description="Helical" evidence="9">
    <location>
        <begin position="287"/>
        <end position="311"/>
    </location>
</feature>
<dbReference type="InterPro" id="IPR023214">
    <property type="entry name" value="HAD_sf"/>
</dbReference>
<gene>
    <name evidence="11" type="ORF">BMIN_1482</name>
</gene>
<evidence type="ECO:0000256" key="6">
    <source>
        <dbReference type="ARBA" id="ARBA00022989"/>
    </source>
</evidence>
<dbReference type="EC" id="3.6.3.4" evidence="11"/>
<dbReference type="EMBL" id="JGZD01000012">
    <property type="protein sequence ID" value="KFI71817.1"/>
    <property type="molecule type" value="Genomic_DNA"/>
</dbReference>
<evidence type="ECO:0000256" key="9">
    <source>
        <dbReference type="SAM" id="Phobius"/>
    </source>
</evidence>
<dbReference type="SUPFAM" id="SSF81665">
    <property type="entry name" value="Calcium ATPase, transmembrane domain M"/>
    <property type="match status" value="1"/>
</dbReference>
<dbReference type="FunFam" id="2.70.150.10:FF:000002">
    <property type="entry name" value="Copper-transporting ATPase 1, putative"/>
    <property type="match status" value="1"/>
</dbReference>
<dbReference type="Gene3D" id="2.60.40.420">
    <property type="entry name" value="Cupredoxins - blue copper proteins"/>
    <property type="match status" value="1"/>
</dbReference>
<feature type="domain" description="TRASH" evidence="10">
    <location>
        <begin position="887"/>
        <end position="925"/>
    </location>
</feature>
<name>A0A087BLB7_9BIFI</name>
<feature type="compositionally biased region" description="Low complexity" evidence="8">
    <location>
        <begin position="130"/>
        <end position="141"/>
    </location>
</feature>
<dbReference type="eggNOG" id="COG2217">
    <property type="taxonomic scope" value="Bacteria"/>
</dbReference>
<dbReference type="NCBIfam" id="TIGR01494">
    <property type="entry name" value="ATPase_P-type"/>
    <property type="match status" value="2"/>
</dbReference>
<dbReference type="CDD" id="cd02094">
    <property type="entry name" value="P-type_ATPase_Cu-like"/>
    <property type="match status" value="1"/>
</dbReference>
<dbReference type="SMART" id="SM00746">
    <property type="entry name" value="TRASH"/>
    <property type="match status" value="1"/>
</dbReference>
<dbReference type="InterPro" id="IPR012348">
    <property type="entry name" value="RNR-like"/>
</dbReference>
<dbReference type="InterPro" id="IPR008972">
    <property type="entry name" value="Cupredoxin"/>
</dbReference>
<dbReference type="PRINTS" id="PR00943">
    <property type="entry name" value="CUATPASE"/>
</dbReference>
<dbReference type="GO" id="GO:0005886">
    <property type="term" value="C:plasma membrane"/>
    <property type="evidence" value="ECO:0007669"/>
    <property type="project" value="UniProtKB-SubCell"/>
</dbReference>
<dbReference type="AlphaFoldDB" id="A0A087BLB7"/>
<feature type="transmembrane region" description="Helical" evidence="9">
    <location>
        <begin position="754"/>
        <end position="775"/>
    </location>
</feature>
<evidence type="ECO:0000256" key="2">
    <source>
        <dbReference type="ARBA" id="ARBA00006024"/>
    </source>
</evidence>
<comment type="caution">
    <text evidence="11">The sequence shown here is derived from an EMBL/GenBank/DDBJ whole genome shotgun (WGS) entry which is preliminary data.</text>
</comment>
<dbReference type="GO" id="GO:0043682">
    <property type="term" value="F:P-type divalent copper transporter activity"/>
    <property type="evidence" value="ECO:0007669"/>
    <property type="project" value="TreeGrafter"/>
</dbReference>
<dbReference type="Pfam" id="PF13473">
    <property type="entry name" value="Cupredoxin_1"/>
    <property type="match status" value="1"/>
</dbReference>
<evidence type="ECO:0000256" key="7">
    <source>
        <dbReference type="ARBA" id="ARBA00023136"/>
    </source>
</evidence>
<dbReference type="GO" id="GO:0055070">
    <property type="term" value="P:copper ion homeostasis"/>
    <property type="evidence" value="ECO:0007669"/>
    <property type="project" value="TreeGrafter"/>
</dbReference>
<comment type="similarity">
    <text evidence="2">Belongs to the cation transport ATPase (P-type) (TC 3.A.3) family. Type IB subfamily.</text>
</comment>
<dbReference type="PANTHER" id="PTHR43520">
    <property type="entry name" value="ATP7, ISOFORM B"/>
    <property type="match status" value="1"/>
</dbReference>
<keyword evidence="12" id="KW-1185">Reference proteome</keyword>
<proteinExistence type="inferred from homology"/>
<evidence type="ECO:0000256" key="5">
    <source>
        <dbReference type="ARBA" id="ARBA00022967"/>
    </source>
</evidence>
<feature type="transmembrane region" description="Helical" evidence="9">
    <location>
        <begin position="317"/>
        <end position="335"/>
    </location>
</feature>
<dbReference type="GO" id="GO:0005524">
    <property type="term" value="F:ATP binding"/>
    <property type="evidence" value="ECO:0007669"/>
    <property type="project" value="InterPro"/>
</dbReference>
<dbReference type="Pfam" id="PF04945">
    <property type="entry name" value="YHS"/>
    <property type="match status" value="1"/>
</dbReference>
<reference evidence="11 12" key="1">
    <citation type="submission" date="2014-03" db="EMBL/GenBank/DDBJ databases">
        <title>Genomics of Bifidobacteria.</title>
        <authorList>
            <person name="Ventura M."/>
            <person name="Milani C."/>
            <person name="Lugli G.A."/>
        </authorList>
    </citation>
    <scope>NUCLEOTIDE SEQUENCE [LARGE SCALE GENOMIC DNA]</scope>
    <source>
        <strain evidence="11 12">LMG 11592</strain>
    </source>
</reference>
<dbReference type="InterPro" id="IPR018303">
    <property type="entry name" value="ATPase_P-typ_P_site"/>
</dbReference>
<dbReference type="STRING" id="1693.BMIN_1482"/>
<dbReference type="RefSeq" id="WP_022861747.1">
    <property type="nucleotide sequence ID" value="NZ_JGZD01000012.1"/>
</dbReference>
<accession>A0A087BLB7</accession>
<dbReference type="SUPFAM" id="SSF47240">
    <property type="entry name" value="Ferritin-like"/>
    <property type="match status" value="1"/>
</dbReference>
<dbReference type="SUPFAM" id="SSF81653">
    <property type="entry name" value="Calcium ATPase, transduction domain A"/>
    <property type="match status" value="1"/>
</dbReference>
<dbReference type="InterPro" id="IPR028096">
    <property type="entry name" value="EfeO_Cupredoxin"/>
</dbReference>
<feature type="transmembrane region" description="Helical" evidence="9">
    <location>
        <begin position="482"/>
        <end position="504"/>
    </location>
</feature>
<dbReference type="Proteomes" id="UP000029014">
    <property type="component" value="Unassembled WGS sequence"/>
</dbReference>
<dbReference type="GO" id="GO:0016491">
    <property type="term" value="F:oxidoreductase activity"/>
    <property type="evidence" value="ECO:0007669"/>
    <property type="project" value="InterPro"/>
</dbReference>
<dbReference type="InterPro" id="IPR007029">
    <property type="entry name" value="YHS_dom"/>
</dbReference>
<dbReference type="InterPro" id="IPR009078">
    <property type="entry name" value="Ferritin-like_SF"/>
</dbReference>
<evidence type="ECO:0000256" key="4">
    <source>
        <dbReference type="ARBA" id="ARBA00022723"/>
    </source>
</evidence>
<keyword evidence="4" id="KW-0479">Metal-binding</keyword>
<keyword evidence="11" id="KW-0378">Hydrolase</keyword>
<feature type="transmembrane region" description="Helical" evidence="9">
    <location>
        <begin position="510"/>
        <end position="532"/>
    </location>
</feature>
<dbReference type="PROSITE" id="PS00154">
    <property type="entry name" value="ATPASE_E1_E2"/>
    <property type="match status" value="1"/>
</dbReference>
<dbReference type="InterPro" id="IPR008250">
    <property type="entry name" value="ATPase_P-typ_transduc_dom_A_sf"/>
</dbReference>
<dbReference type="InterPro" id="IPR059000">
    <property type="entry name" value="ATPase_P-type_domA"/>
</dbReference>
<dbReference type="InterPro" id="IPR036412">
    <property type="entry name" value="HAD-like_sf"/>
</dbReference>
<feature type="compositionally biased region" description="Acidic residues" evidence="8">
    <location>
        <begin position="821"/>
        <end position="830"/>
    </location>
</feature>
<feature type="region of interest" description="Disordered" evidence="8">
    <location>
        <begin position="809"/>
        <end position="883"/>
    </location>
</feature>